<dbReference type="GO" id="GO:0042612">
    <property type="term" value="C:MHC class I protein complex"/>
    <property type="evidence" value="ECO:0007669"/>
    <property type="project" value="UniProtKB-KW"/>
</dbReference>
<dbReference type="GO" id="GO:0001916">
    <property type="term" value="P:positive regulation of T cell mediated cytotoxicity"/>
    <property type="evidence" value="ECO:0007669"/>
    <property type="project" value="TreeGrafter"/>
</dbReference>
<dbReference type="PROSITE" id="PS50835">
    <property type="entry name" value="IG_LIKE"/>
    <property type="match status" value="1"/>
</dbReference>
<dbReference type="RefSeq" id="XP_012414124.1">
    <property type="nucleotide sequence ID" value="XM_012558670.1"/>
</dbReference>
<dbReference type="GeneID" id="101359320"/>
<dbReference type="KEGG" id="tmu:101359320"/>
<dbReference type="InterPro" id="IPR007110">
    <property type="entry name" value="Ig-like_dom"/>
</dbReference>
<accession>A0A2Y9G0S9</accession>
<evidence type="ECO:0000256" key="6">
    <source>
        <dbReference type="ARBA" id="ARBA00023136"/>
    </source>
</evidence>
<dbReference type="Pfam" id="PF07654">
    <property type="entry name" value="C1-set"/>
    <property type="match status" value="1"/>
</dbReference>
<comment type="similarity">
    <text evidence="8">Belongs to the MHC class I family.</text>
</comment>
<dbReference type="SUPFAM" id="SSF54452">
    <property type="entry name" value="MHC antigen-recognition domain"/>
    <property type="match status" value="1"/>
</dbReference>
<dbReference type="SMART" id="SM00407">
    <property type="entry name" value="IGc1"/>
    <property type="match status" value="1"/>
</dbReference>
<proteinExistence type="inferred from homology"/>
<evidence type="ECO:0000259" key="10">
    <source>
        <dbReference type="PROSITE" id="PS50835"/>
    </source>
</evidence>
<dbReference type="AlphaFoldDB" id="A0A2Y9G0S9"/>
<dbReference type="GO" id="GO:0009897">
    <property type="term" value="C:external side of plasma membrane"/>
    <property type="evidence" value="ECO:0007669"/>
    <property type="project" value="TreeGrafter"/>
</dbReference>
<dbReference type="GO" id="GO:0006955">
    <property type="term" value="P:immune response"/>
    <property type="evidence" value="ECO:0007669"/>
    <property type="project" value="TreeGrafter"/>
</dbReference>
<dbReference type="GO" id="GO:0005615">
    <property type="term" value="C:extracellular space"/>
    <property type="evidence" value="ECO:0007669"/>
    <property type="project" value="TreeGrafter"/>
</dbReference>
<evidence type="ECO:0000256" key="9">
    <source>
        <dbReference type="SAM" id="Phobius"/>
    </source>
</evidence>
<dbReference type="STRING" id="127582.A0A2Y9G0S9"/>
<dbReference type="InterPro" id="IPR036179">
    <property type="entry name" value="Ig-like_dom_sf"/>
</dbReference>
<dbReference type="InterPro" id="IPR003006">
    <property type="entry name" value="Ig/MHC_CS"/>
</dbReference>
<dbReference type="InterPro" id="IPR003597">
    <property type="entry name" value="Ig_C1-set"/>
</dbReference>
<gene>
    <name evidence="12" type="primary">LOC101359320</name>
</gene>
<organism evidence="11 12">
    <name type="scientific">Trichechus manatus latirostris</name>
    <name type="common">Florida manatee</name>
    <dbReference type="NCBI Taxonomy" id="127582"/>
    <lineage>
        <taxon>Eukaryota</taxon>
        <taxon>Metazoa</taxon>
        <taxon>Chordata</taxon>
        <taxon>Craniata</taxon>
        <taxon>Vertebrata</taxon>
        <taxon>Euteleostomi</taxon>
        <taxon>Mammalia</taxon>
        <taxon>Eutheria</taxon>
        <taxon>Afrotheria</taxon>
        <taxon>Sirenia</taxon>
        <taxon>Trichechidae</taxon>
        <taxon>Trichechus</taxon>
    </lineage>
</organism>
<sequence length="219" mass="24757">MYGCEVGLDALYVRGFYQPAYYGTNYIALNEDVRFRKAADMAAQITQRKWEEARDEVHLTIYLKGECVESFHRYLENGKESLQRLVPPKTHITDHDISDHETILRCWALNFYPPEITLTWQQDGKDQTQDMELVETRPAGDGTFQKWAALVVLSGEEERYMCHVQHEGLTLKLELPSHSTTFMTIGAGLVLGVGVSGTVAVVIWRKKRGGSDSAQGSDV</sequence>
<dbReference type="InParanoid" id="A0A2Y9G0S9"/>
<evidence type="ECO:0000256" key="3">
    <source>
        <dbReference type="ARBA" id="ARBA00022692"/>
    </source>
</evidence>
<dbReference type="GO" id="GO:0002476">
    <property type="term" value="P:antigen processing and presentation of endogenous peptide antigen via MHC class Ib"/>
    <property type="evidence" value="ECO:0007669"/>
    <property type="project" value="TreeGrafter"/>
</dbReference>
<evidence type="ECO:0000256" key="8">
    <source>
        <dbReference type="RuleBase" id="RU004439"/>
    </source>
</evidence>
<dbReference type="GO" id="GO:0030670">
    <property type="term" value="C:phagocytic vesicle membrane"/>
    <property type="evidence" value="ECO:0007669"/>
    <property type="project" value="UniProtKB-ARBA"/>
</dbReference>
<dbReference type="GO" id="GO:0098553">
    <property type="term" value="C:lumenal side of endoplasmic reticulum membrane"/>
    <property type="evidence" value="ECO:0007669"/>
    <property type="project" value="UniProtKB-ARBA"/>
</dbReference>
<dbReference type="Pfam" id="PF00129">
    <property type="entry name" value="MHC_I"/>
    <property type="match status" value="1"/>
</dbReference>
<evidence type="ECO:0000256" key="7">
    <source>
        <dbReference type="ARBA" id="ARBA00023180"/>
    </source>
</evidence>
<evidence type="ECO:0000313" key="12">
    <source>
        <dbReference type="RefSeq" id="XP_012414124.1"/>
    </source>
</evidence>
<dbReference type="PROSITE" id="PS00290">
    <property type="entry name" value="IG_MHC"/>
    <property type="match status" value="1"/>
</dbReference>
<dbReference type="CDD" id="cd07698">
    <property type="entry name" value="IgC1_MHC_I_alpha3"/>
    <property type="match status" value="1"/>
</dbReference>
<keyword evidence="7" id="KW-0325">Glycoprotein</keyword>
<dbReference type="InterPro" id="IPR011161">
    <property type="entry name" value="MHC_I-like_Ag-recog"/>
</dbReference>
<evidence type="ECO:0000256" key="2">
    <source>
        <dbReference type="ARBA" id="ARBA00022451"/>
    </source>
</evidence>
<dbReference type="OrthoDB" id="9447187at2759"/>
<feature type="domain" description="Ig-like" evidence="10">
    <location>
        <begin position="88"/>
        <end position="176"/>
    </location>
</feature>
<dbReference type="GO" id="GO:0002486">
    <property type="term" value="P:antigen processing and presentation of endogenous peptide antigen via MHC class I via ER pathway, TAP-independent"/>
    <property type="evidence" value="ECO:0007669"/>
    <property type="project" value="TreeGrafter"/>
</dbReference>
<protein>
    <submittedName>
        <fullName evidence="12">HLA class I histocompatibility antigen, A-80 alpha chain-like</fullName>
    </submittedName>
</protein>
<keyword evidence="11" id="KW-1185">Reference proteome</keyword>
<feature type="transmembrane region" description="Helical" evidence="9">
    <location>
        <begin position="182"/>
        <end position="204"/>
    </location>
</feature>
<keyword evidence="5 9" id="KW-1133">Transmembrane helix</keyword>
<evidence type="ECO:0000313" key="11">
    <source>
        <dbReference type="Proteomes" id="UP000248480"/>
    </source>
</evidence>
<dbReference type="Gene3D" id="2.60.40.10">
    <property type="entry name" value="Immunoglobulins"/>
    <property type="match status" value="1"/>
</dbReference>
<dbReference type="SUPFAM" id="SSF48726">
    <property type="entry name" value="Immunoglobulin"/>
    <property type="match status" value="1"/>
</dbReference>
<dbReference type="PANTHER" id="PTHR16675">
    <property type="entry name" value="MHC CLASS I-RELATED"/>
    <property type="match status" value="1"/>
</dbReference>
<dbReference type="FunFam" id="2.60.40.10:FF:000014">
    <property type="entry name" value="H-2 class I histocompatibility antigen, alpha chain"/>
    <property type="match status" value="1"/>
</dbReference>
<keyword evidence="4" id="KW-0391">Immunity</keyword>
<dbReference type="GO" id="GO:0042605">
    <property type="term" value="F:peptide antigen binding"/>
    <property type="evidence" value="ECO:0007669"/>
    <property type="project" value="TreeGrafter"/>
</dbReference>
<dbReference type="InterPro" id="IPR037055">
    <property type="entry name" value="MHC_I-like_Ag-recog_sf"/>
</dbReference>
<dbReference type="Proteomes" id="UP000248480">
    <property type="component" value="Unplaced"/>
</dbReference>
<comment type="subcellular location">
    <subcellularLocation>
        <location evidence="1">Membrane</location>
        <topology evidence="1">Single-pass membrane protein</topology>
    </subcellularLocation>
</comment>
<evidence type="ECO:0000256" key="4">
    <source>
        <dbReference type="ARBA" id="ARBA00022859"/>
    </source>
</evidence>
<dbReference type="InterPro" id="IPR011162">
    <property type="entry name" value="MHC_I/II-like_Ag-recog"/>
</dbReference>
<evidence type="ECO:0000256" key="5">
    <source>
        <dbReference type="ARBA" id="ARBA00022989"/>
    </source>
</evidence>
<dbReference type="InterPro" id="IPR013783">
    <property type="entry name" value="Ig-like_fold"/>
</dbReference>
<keyword evidence="6 9" id="KW-0472">Membrane</keyword>
<dbReference type="GO" id="GO:0005102">
    <property type="term" value="F:signaling receptor binding"/>
    <property type="evidence" value="ECO:0007669"/>
    <property type="project" value="TreeGrafter"/>
</dbReference>
<dbReference type="InterPro" id="IPR050208">
    <property type="entry name" value="MHC_class-I_related"/>
</dbReference>
<dbReference type="Gene3D" id="3.30.500.10">
    <property type="entry name" value="MHC class I-like antigen recognition-like"/>
    <property type="match status" value="1"/>
</dbReference>
<name>A0A2Y9G0S9_TRIMA</name>
<dbReference type="PANTHER" id="PTHR16675:SF256">
    <property type="entry name" value="HLA CLASS I HISTOCOMPATIBILITY ANTIGEN, ALPHA CHAIN H-RELATED"/>
    <property type="match status" value="1"/>
</dbReference>
<dbReference type="PRINTS" id="PR01638">
    <property type="entry name" value="MHCCLASSI"/>
</dbReference>
<keyword evidence="2" id="KW-0490">MHC I</keyword>
<evidence type="ECO:0000256" key="1">
    <source>
        <dbReference type="ARBA" id="ARBA00004167"/>
    </source>
</evidence>
<keyword evidence="3 9" id="KW-0812">Transmembrane</keyword>
<dbReference type="InterPro" id="IPR001039">
    <property type="entry name" value="MHC_I_a_a1/a2"/>
</dbReference>
<reference evidence="12" key="1">
    <citation type="submission" date="2025-08" db="UniProtKB">
        <authorList>
            <consortium name="RefSeq"/>
        </authorList>
    </citation>
    <scope>IDENTIFICATION</scope>
</reference>